<dbReference type="AlphaFoldDB" id="A0AAD7C2Z2"/>
<dbReference type="Proteomes" id="UP001221142">
    <property type="component" value="Unassembled WGS sequence"/>
</dbReference>
<gene>
    <name evidence="6" type="ORF">FB45DRAFT_829529</name>
</gene>
<dbReference type="EMBL" id="JARKIF010000006">
    <property type="protein sequence ID" value="KAJ7637176.1"/>
    <property type="molecule type" value="Genomic_DNA"/>
</dbReference>
<evidence type="ECO:0000256" key="1">
    <source>
        <dbReference type="ARBA" id="ARBA00022679"/>
    </source>
</evidence>
<dbReference type="Gene3D" id="3.40.630.30">
    <property type="match status" value="1"/>
</dbReference>
<evidence type="ECO:0000313" key="7">
    <source>
        <dbReference type="Proteomes" id="UP001221142"/>
    </source>
</evidence>
<feature type="region of interest" description="Disordered" evidence="4">
    <location>
        <begin position="385"/>
        <end position="432"/>
    </location>
</feature>
<feature type="domain" description="N-acetyltransferase" evidence="5">
    <location>
        <begin position="166"/>
        <end position="272"/>
    </location>
</feature>
<dbReference type="GO" id="GO:0016747">
    <property type="term" value="F:acyltransferase activity, transferring groups other than amino-acyl groups"/>
    <property type="evidence" value="ECO:0007669"/>
    <property type="project" value="InterPro"/>
</dbReference>
<organism evidence="6 7">
    <name type="scientific">Roridomyces roridus</name>
    <dbReference type="NCBI Taxonomy" id="1738132"/>
    <lineage>
        <taxon>Eukaryota</taxon>
        <taxon>Fungi</taxon>
        <taxon>Dikarya</taxon>
        <taxon>Basidiomycota</taxon>
        <taxon>Agaricomycotina</taxon>
        <taxon>Agaricomycetes</taxon>
        <taxon>Agaricomycetidae</taxon>
        <taxon>Agaricales</taxon>
        <taxon>Marasmiineae</taxon>
        <taxon>Mycenaceae</taxon>
        <taxon>Roridomyces</taxon>
    </lineage>
</organism>
<feature type="compositionally biased region" description="Polar residues" evidence="4">
    <location>
        <begin position="449"/>
        <end position="460"/>
    </location>
</feature>
<accession>A0AAD7C2Z2</accession>
<keyword evidence="2" id="KW-0012">Acyltransferase</keyword>
<dbReference type="SUPFAM" id="SSF55729">
    <property type="entry name" value="Acyl-CoA N-acyltransferases (Nat)"/>
    <property type="match status" value="1"/>
</dbReference>
<dbReference type="PANTHER" id="PTHR43792">
    <property type="entry name" value="GNAT FAMILY, PUTATIVE (AFU_ORTHOLOGUE AFUA_3G00765)-RELATED-RELATED"/>
    <property type="match status" value="1"/>
</dbReference>
<dbReference type="PANTHER" id="PTHR43792:SF8">
    <property type="entry name" value="[RIBOSOMAL PROTEIN US5]-ALANINE N-ACETYLTRANSFERASE"/>
    <property type="match status" value="1"/>
</dbReference>
<keyword evidence="1" id="KW-0808">Transferase</keyword>
<keyword evidence="7" id="KW-1185">Reference proteome</keyword>
<feature type="region of interest" description="Disordered" evidence="4">
    <location>
        <begin position="449"/>
        <end position="494"/>
    </location>
</feature>
<dbReference type="InterPro" id="IPR000182">
    <property type="entry name" value="GNAT_dom"/>
</dbReference>
<sequence length="494" mass="54280">MTVLVGPRVSIHQGLDGQDDNIEALMSLWEQLQLCALELAAQPECDLITFALTGFFLGVITAKIDTNVKPTELEGPSEVQGTILDELQDSFQAPVPKKKKKKNGKSKANAAVQHALLGFDKAPNVPPKISPHGYISPWTPVCEGVESRVVLGSRIGTNEFRSRARLWQDSENIFGDHSREAEEHLAIERAWGDYSSDEEEEFPVIEPAPVPVGLIYLSASPFTQTAPNQVGELNLGIILDSKYRGKGFACEAIQLAVKHAFEVEHCHRIQASLINLDWAHKDRMTALLTQLRFGHEGTRRRAFYNPMMAEWQDVTTLAILATDWSIRSFLKPAPKSLWDELFLRHQREREELLRWDEKQSRSLKRSASTETLRPPVGALVDLGAETDSSAESDASSTTSSKGKWRAVQDDDGTRDNSPSPAPSFGSYDDAQGDAHFSSDSMFRIIGARSQSPALSDSSIESVPFSEVSGGGSDWDMVEMSSTSSSAGSSFGGDE</sequence>
<dbReference type="InterPro" id="IPR016181">
    <property type="entry name" value="Acyl_CoA_acyltransferase"/>
</dbReference>
<comment type="similarity">
    <text evidence="3">Belongs to the acetyltransferase family. RimJ subfamily.</text>
</comment>
<evidence type="ECO:0000259" key="5">
    <source>
        <dbReference type="Pfam" id="PF13302"/>
    </source>
</evidence>
<evidence type="ECO:0000256" key="3">
    <source>
        <dbReference type="ARBA" id="ARBA00038502"/>
    </source>
</evidence>
<protein>
    <recommendedName>
        <fullName evidence="5">N-acetyltransferase domain-containing protein</fullName>
    </recommendedName>
</protein>
<feature type="compositionally biased region" description="Low complexity" evidence="4">
    <location>
        <begin position="385"/>
        <end position="400"/>
    </location>
</feature>
<evidence type="ECO:0000256" key="2">
    <source>
        <dbReference type="ARBA" id="ARBA00023315"/>
    </source>
</evidence>
<name>A0AAD7C2Z2_9AGAR</name>
<proteinExistence type="inferred from homology"/>
<evidence type="ECO:0000313" key="6">
    <source>
        <dbReference type="EMBL" id="KAJ7637176.1"/>
    </source>
</evidence>
<comment type="caution">
    <text evidence="6">The sequence shown here is derived from an EMBL/GenBank/DDBJ whole genome shotgun (WGS) entry which is preliminary data.</text>
</comment>
<feature type="region of interest" description="Disordered" evidence="4">
    <location>
        <begin position="358"/>
        <end position="377"/>
    </location>
</feature>
<evidence type="ECO:0000256" key="4">
    <source>
        <dbReference type="SAM" id="MobiDB-lite"/>
    </source>
</evidence>
<reference evidence="6" key="1">
    <citation type="submission" date="2023-03" db="EMBL/GenBank/DDBJ databases">
        <title>Massive genome expansion in bonnet fungi (Mycena s.s.) driven by repeated elements and novel gene families across ecological guilds.</title>
        <authorList>
            <consortium name="Lawrence Berkeley National Laboratory"/>
            <person name="Harder C.B."/>
            <person name="Miyauchi S."/>
            <person name="Viragh M."/>
            <person name="Kuo A."/>
            <person name="Thoen E."/>
            <person name="Andreopoulos B."/>
            <person name="Lu D."/>
            <person name="Skrede I."/>
            <person name="Drula E."/>
            <person name="Henrissat B."/>
            <person name="Morin E."/>
            <person name="Kohler A."/>
            <person name="Barry K."/>
            <person name="LaButti K."/>
            <person name="Morin E."/>
            <person name="Salamov A."/>
            <person name="Lipzen A."/>
            <person name="Mereny Z."/>
            <person name="Hegedus B."/>
            <person name="Baldrian P."/>
            <person name="Stursova M."/>
            <person name="Weitz H."/>
            <person name="Taylor A."/>
            <person name="Grigoriev I.V."/>
            <person name="Nagy L.G."/>
            <person name="Martin F."/>
            <person name="Kauserud H."/>
        </authorList>
    </citation>
    <scope>NUCLEOTIDE SEQUENCE</scope>
    <source>
        <strain evidence="6">9284</strain>
    </source>
</reference>
<dbReference type="InterPro" id="IPR051531">
    <property type="entry name" value="N-acetyltransferase"/>
</dbReference>
<dbReference type="Pfam" id="PF13302">
    <property type="entry name" value="Acetyltransf_3"/>
    <property type="match status" value="1"/>
</dbReference>